<dbReference type="PANTHER" id="PTHR43806:SF65">
    <property type="entry name" value="SERINE PROTEASE APRX"/>
    <property type="match status" value="1"/>
</dbReference>
<dbReference type="InterPro" id="IPR036852">
    <property type="entry name" value="Peptidase_S8/S53_dom_sf"/>
</dbReference>
<feature type="active site" description="Charge relay system" evidence="8 9">
    <location>
        <position position="467"/>
    </location>
</feature>
<dbReference type="InterPro" id="IPR022398">
    <property type="entry name" value="Peptidase_S8_His-AS"/>
</dbReference>
<evidence type="ECO:0000256" key="4">
    <source>
        <dbReference type="ARBA" id="ARBA00022670"/>
    </source>
</evidence>
<dbReference type="GO" id="GO:0004252">
    <property type="term" value="F:serine-type endopeptidase activity"/>
    <property type="evidence" value="ECO:0007669"/>
    <property type="project" value="UniProtKB-UniRule"/>
</dbReference>
<dbReference type="Pfam" id="PF02225">
    <property type="entry name" value="PA"/>
    <property type="match status" value="1"/>
</dbReference>
<evidence type="ECO:0000256" key="5">
    <source>
        <dbReference type="ARBA" id="ARBA00022729"/>
    </source>
</evidence>
<feature type="chain" id="PRO_5014793606" evidence="11">
    <location>
        <begin position="22"/>
        <end position="754"/>
    </location>
</feature>
<dbReference type="InterPro" id="IPR046450">
    <property type="entry name" value="PA_dom_sf"/>
</dbReference>
<dbReference type="GO" id="GO:0006508">
    <property type="term" value="P:proteolysis"/>
    <property type="evidence" value="ECO:0007669"/>
    <property type="project" value="UniProtKB-KW"/>
</dbReference>
<dbReference type="PRINTS" id="PR00723">
    <property type="entry name" value="SUBTILISIN"/>
</dbReference>
<dbReference type="CDD" id="cd07474">
    <property type="entry name" value="Peptidases_S8_subtilisin_Vpr-like"/>
    <property type="match status" value="1"/>
</dbReference>
<evidence type="ECO:0000259" key="12">
    <source>
        <dbReference type="Pfam" id="PF00082"/>
    </source>
</evidence>
<evidence type="ECO:0000256" key="7">
    <source>
        <dbReference type="ARBA" id="ARBA00022825"/>
    </source>
</evidence>
<accession>A0A2N0ZG48</accession>
<feature type="domain" description="Peptidase S8/S53" evidence="12">
    <location>
        <begin position="131"/>
        <end position="519"/>
    </location>
</feature>
<comment type="similarity">
    <text evidence="1 9 10">Belongs to the peptidase S8 family.</text>
</comment>
<feature type="signal peptide" evidence="11">
    <location>
        <begin position="1"/>
        <end position="21"/>
    </location>
</feature>
<dbReference type="InterPro" id="IPR003137">
    <property type="entry name" value="PA_domain"/>
</dbReference>
<dbReference type="InterPro" id="IPR000209">
    <property type="entry name" value="Peptidase_S8/S53_dom"/>
</dbReference>
<keyword evidence="5 11" id="KW-0732">Signal</keyword>
<evidence type="ECO:0000256" key="9">
    <source>
        <dbReference type="PROSITE-ProRule" id="PRU01240"/>
    </source>
</evidence>
<evidence type="ECO:0000259" key="13">
    <source>
        <dbReference type="Pfam" id="PF02225"/>
    </source>
</evidence>
<feature type="active site" description="Charge relay system" evidence="8 9">
    <location>
        <position position="140"/>
    </location>
</feature>
<dbReference type="InterPro" id="IPR037045">
    <property type="entry name" value="S8pro/Inhibitor_I9_sf"/>
</dbReference>
<evidence type="ECO:0000256" key="1">
    <source>
        <dbReference type="ARBA" id="ARBA00011073"/>
    </source>
</evidence>
<evidence type="ECO:0000313" key="15">
    <source>
        <dbReference type="Proteomes" id="UP000233343"/>
    </source>
</evidence>
<dbReference type="InterPro" id="IPR050131">
    <property type="entry name" value="Peptidase_S8_subtilisin-like"/>
</dbReference>
<dbReference type="InterPro" id="IPR023828">
    <property type="entry name" value="Peptidase_S8_Ser-AS"/>
</dbReference>
<evidence type="ECO:0000256" key="2">
    <source>
        <dbReference type="ARBA" id="ARBA00022512"/>
    </source>
</evidence>
<dbReference type="Proteomes" id="UP000233343">
    <property type="component" value="Unassembled WGS sequence"/>
</dbReference>
<feature type="active site" description="Charge relay system" evidence="8 9">
    <location>
        <position position="180"/>
    </location>
</feature>
<dbReference type="PANTHER" id="PTHR43806">
    <property type="entry name" value="PEPTIDASE S8"/>
    <property type="match status" value="1"/>
</dbReference>
<gene>
    <name evidence="14" type="ORF">CWS20_14525</name>
</gene>
<organism evidence="14 15">
    <name type="scientific">Cytobacillus horneckiae</name>
    <dbReference type="NCBI Taxonomy" id="549687"/>
    <lineage>
        <taxon>Bacteria</taxon>
        <taxon>Bacillati</taxon>
        <taxon>Bacillota</taxon>
        <taxon>Bacilli</taxon>
        <taxon>Bacillales</taxon>
        <taxon>Bacillaceae</taxon>
        <taxon>Cytobacillus</taxon>
    </lineage>
</organism>
<dbReference type="InterPro" id="IPR034213">
    <property type="entry name" value="S8_Vpr-like"/>
</dbReference>
<evidence type="ECO:0000256" key="10">
    <source>
        <dbReference type="RuleBase" id="RU003355"/>
    </source>
</evidence>
<evidence type="ECO:0000256" key="6">
    <source>
        <dbReference type="ARBA" id="ARBA00022801"/>
    </source>
</evidence>
<keyword evidence="3" id="KW-0964">Secreted</keyword>
<dbReference type="RefSeq" id="WP_066191960.1">
    <property type="nucleotide sequence ID" value="NZ_JAFDQP010000001.1"/>
</dbReference>
<keyword evidence="2" id="KW-0134">Cell wall</keyword>
<dbReference type="PROSITE" id="PS00138">
    <property type="entry name" value="SUBTILASE_SER"/>
    <property type="match status" value="1"/>
</dbReference>
<evidence type="ECO:0000256" key="3">
    <source>
        <dbReference type="ARBA" id="ARBA00022525"/>
    </source>
</evidence>
<dbReference type="SUPFAM" id="SSF52025">
    <property type="entry name" value="PA domain"/>
    <property type="match status" value="1"/>
</dbReference>
<dbReference type="PROSITE" id="PS00136">
    <property type="entry name" value="SUBTILASE_ASP"/>
    <property type="match status" value="1"/>
</dbReference>
<dbReference type="Gene3D" id="3.30.70.80">
    <property type="entry name" value="Peptidase S8 propeptide/proteinase inhibitor I9"/>
    <property type="match status" value="1"/>
</dbReference>
<proteinExistence type="inferred from homology"/>
<dbReference type="EMBL" id="PISD01000030">
    <property type="protein sequence ID" value="PKG28479.1"/>
    <property type="molecule type" value="Genomic_DNA"/>
</dbReference>
<dbReference type="InterPro" id="IPR015500">
    <property type="entry name" value="Peptidase_S8_subtilisin-rel"/>
</dbReference>
<dbReference type="CDD" id="cd02133">
    <property type="entry name" value="PA_C5a_like"/>
    <property type="match status" value="1"/>
</dbReference>
<name>A0A2N0ZG48_9BACI</name>
<evidence type="ECO:0000256" key="11">
    <source>
        <dbReference type="SAM" id="SignalP"/>
    </source>
</evidence>
<evidence type="ECO:0000256" key="8">
    <source>
        <dbReference type="PIRSR" id="PIRSR615500-1"/>
    </source>
</evidence>
<evidence type="ECO:0000313" key="14">
    <source>
        <dbReference type="EMBL" id="PKG28479.1"/>
    </source>
</evidence>
<keyword evidence="7 9" id="KW-0720">Serine protease</keyword>
<feature type="domain" description="PA" evidence="13">
    <location>
        <begin position="338"/>
        <end position="404"/>
    </location>
</feature>
<keyword evidence="4 9" id="KW-0645">Protease</keyword>
<dbReference type="Gene3D" id="3.50.30.30">
    <property type="match status" value="1"/>
</dbReference>
<dbReference type="Gene3D" id="3.40.50.200">
    <property type="entry name" value="Peptidase S8/S53 domain"/>
    <property type="match status" value="1"/>
</dbReference>
<protein>
    <submittedName>
        <fullName evidence="14">Peptidase S8</fullName>
    </submittedName>
</protein>
<dbReference type="AlphaFoldDB" id="A0A2N0ZG48"/>
<dbReference type="SUPFAM" id="SSF52743">
    <property type="entry name" value="Subtilisin-like"/>
    <property type="match status" value="1"/>
</dbReference>
<reference evidence="14 15" key="1">
    <citation type="journal article" date="2010" name="Int. J. Syst. Evol. Microbiol.">
        <title>Bacillus horneckiae sp. nov., isolated from a spacecraft-assembly clean room.</title>
        <authorList>
            <person name="Vaishampayan P."/>
            <person name="Probst A."/>
            <person name="Krishnamurthi S."/>
            <person name="Ghosh S."/>
            <person name="Osman S."/>
            <person name="McDowall A."/>
            <person name="Ruckmani A."/>
            <person name="Mayilraj S."/>
            <person name="Venkateswaran K."/>
        </authorList>
    </citation>
    <scope>NUCLEOTIDE SEQUENCE [LARGE SCALE GENOMIC DNA]</scope>
    <source>
        <strain evidence="15">1PO1SC</strain>
    </source>
</reference>
<dbReference type="Pfam" id="PF00082">
    <property type="entry name" value="Peptidase_S8"/>
    <property type="match status" value="1"/>
</dbReference>
<dbReference type="PROSITE" id="PS00137">
    <property type="entry name" value="SUBTILASE_HIS"/>
    <property type="match status" value="1"/>
</dbReference>
<keyword evidence="6 9" id="KW-0378">Hydrolase</keyword>
<keyword evidence="15" id="KW-1185">Reference proteome</keyword>
<dbReference type="InterPro" id="IPR023827">
    <property type="entry name" value="Peptidase_S8_Asp-AS"/>
</dbReference>
<sequence length="754" mass="82097">MRKYISVLFLFLIILHTHAYATDLKLPPLPEESLQEEEIAIVVLKKGESVKNSKDKLEAAGVKIRQTFQYALNGFSISGTKANIEKVKAVADISVVSTVQTYTVQSEDNIKLIGGEAIRGYFDEGNERLTGKGVTVGVIDTGLDYRHPDLMRSYGGGRDLVDGDDDPMETKKMSSLNTFHGTHVAGVIAANGKVKGVAPEATIIAYRALGPGGSGTTEQVIAAIEQAIKDKVDVLNLSLGNNVNGPDLPISLALNKAVDHGIIAVTSSGNSGPSVWTVGSPGTAAKAISVGASTPTMQIPYLKIGDLQVRLNPMQGSMDWDLHQSYEIVDGGLAKKDELANVKGKIVLAERGELTFTEKSMNAFEAGAAALIIYNNTKGNFMGNLEKELPIPITALSKEDGKLLREQITKTKAFARTYIIEEKDILADFSSRGPVTSTWEIKPDVVAPGVAINSTIPGGYLPLQGTSMAAPHVAGAAALLKQAHPDWEPEKIKALLMNTAKPIFNEAGEQYRAYEQGAGRIQLKEAMNSQSLVLPASLQFGKFKLADQHHKHSAKITVENMSDNEQSYSFVIPHKEKGIEWELPLSFNLKSHEKRKLTVTMSADPSVLKEKIYDGRLTLQSSNGEIQIPYLYVLEEPDYPRVMGFGFGKGDKKGTYRYEVYLPGGADEFGIAIFDSGSLKFEGFLDWKRGVAKGQIQEVLKPENLPDQGLYIAKVFARKSGKEDWIQTYLVVGPNGEIEEKDTSVKNEKVIIEK</sequence>
<dbReference type="PROSITE" id="PS51892">
    <property type="entry name" value="SUBTILASE"/>
    <property type="match status" value="1"/>
</dbReference>
<comment type="caution">
    <text evidence="14">The sequence shown here is derived from an EMBL/GenBank/DDBJ whole genome shotgun (WGS) entry which is preliminary data.</text>
</comment>